<evidence type="ECO:0000313" key="2">
    <source>
        <dbReference type="EMBL" id="SFV75205.1"/>
    </source>
</evidence>
<dbReference type="Pfam" id="PF07396">
    <property type="entry name" value="Porin_O_P"/>
    <property type="match status" value="1"/>
</dbReference>
<feature type="region of interest" description="Disordered" evidence="1">
    <location>
        <begin position="106"/>
        <end position="128"/>
    </location>
</feature>
<evidence type="ECO:0000256" key="1">
    <source>
        <dbReference type="SAM" id="MobiDB-lite"/>
    </source>
</evidence>
<protein>
    <submittedName>
        <fullName evidence="2">Phosphate-specific outer membrane porin OprP Pyrophosphate-specific outer membrane porin OprO</fullName>
    </submittedName>
</protein>
<dbReference type="EMBL" id="FPHP01000022">
    <property type="protein sequence ID" value="SFV75205.1"/>
    <property type="molecule type" value="Genomic_DNA"/>
</dbReference>
<sequence>MEIGNFYTVRCECRDTKEEIKQKFPFYKKRYHGAVITKSARYRFQKQPKKIIKKKVIVVPKTNEKLIPHKKIILKKPKKEAVKNVETIQVLPPKIIRKPLLIKRTTHKEDKHKKKLKKEKKKYKEKKTKKHKKEKYKFKYVKKRDMHNFYDRYIARLRHKEGIGKYDFRYQFGAKIKYDVMFGDEAGQSYLHHQFRGVQIYHKGSFFGKKLFYKMGYEFSNITVNHIKDLYLGYKGKIKKTKTKYRIKFGNFKVPFSLSQSDMFMEGALNNTFIDGRNFGGELLLSQQIARGYLNLFTSYYQGSINDRIHHNQLDKGTISARVTYAKAFTKHHIISFGSGYAKEKFLDGTLKYKQGSESKFMYEQYVSTKIKYVSSVQKNNFEFLYIFSKYCMQAAYTQVAVKNNLDIYKYDGYYIEGSYFYLGQGRGYDVKKSTLEQIQPNRDGAIEFALRYSAINLNSSGKKHIKDESGGSQQDIAFGVNWYYNKEIEWMFNYILAFPKATKDYDGMLQVYQTRLIFAF</sequence>
<organism evidence="2">
    <name type="scientific">hydrothermal vent metagenome</name>
    <dbReference type="NCBI Taxonomy" id="652676"/>
    <lineage>
        <taxon>unclassified sequences</taxon>
        <taxon>metagenomes</taxon>
        <taxon>ecological metagenomes</taxon>
    </lineage>
</organism>
<dbReference type="InterPro" id="IPR023614">
    <property type="entry name" value="Porin_dom_sf"/>
</dbReference>
<name>A0A1W1D3I7_9ZZZZ</name>
<gene>
    <name evidence="2" type="ORF">MNB_SM-3-252</name>
</gene>
<accession>A0A1W1D3I7</accession>
<dbReference type="Gene3D" id="2.40.160.10">
    <property type="entry name" value="Porin"/>
    <property type="match status" value="1"/>
</dbReference>
<proteinExistence type="predicted"/>
<dbReference type="InterPro" id="IPR010870">
    <property type="entry name" value="Porin_O/P"/>
</dbReference>
<dbReference type="AlphaFoldDB" id="A0A1W1D3I7"/>
<reference evidence="2" key="1">
    <citation type="submission" date="2016-10" db="EMBL/GenBank/DDBJ databases">
        <authorList>
            <person name="de Groot N.N."/>
        </authorList>
    </citation>
    <scope>NUCLEOTIDE SEQUENCE</scope>
</reference>